<sequence length="446" mass="50268">MKIKHSMIILLTLLLLVGCGQKPTDTVADPNNGEPKEEVRDRTEEVIPPAATDPDEIFMQNPGSLMEGEVDFNQAELRKKLEEMPEGLSNEEILDHLVYYLAQDYQSVYQELQAFDPTNQPNVETPDGEIKRPELEQVNVFVLLDASGSMAAQVPGGVMMDLAKKAIHNFTRDLPEDAHASLYAYGHKGSNQAKDKKISCESIEEVYELSSYNESRFNQALDQIGPTGWTPLAAAIEETTKAVKETDENTRNIVYVVSDGEETCGGDPVQAAKELSETGAQTVINILGFNVDKQTQKQLLEMAKASNGSYKDVLSGSDLDSYLKAEQRRIEREWDMWRIKSTQEVDASWASNTQRMNKLVYRLNPPYGLLGLVKEERKRLLQAADTLNEMGKVEDIIDLRSIIHKRGDKLENRALNFERTISKRLEEERSKAKLDIEEKSNEKKDN</sequence>
<feature type="domain" description="VWFA" evidence="2">
    <location>
        <begin position="139"/>
        <end position="330"/>
    </location>
</feature>
<dbReference type="EMBL" id="JAVDQG010000007">
    <property type="protein sequence ID" value="MDR6227067.1"/>
    <property type="molecule type" value="Genomic_DNA"/>
</dbReference>
<dbReference type="InterPro" id="IPR036465">
    <property type="entry name" value="vWFA_dom_sf"/>
</dbReference>
<gene>
    <name evidence="3" type="ORF">JOE21_003079</name>
</gene>
<dbReference type="GO" id="GO:0016491">
    <property type="term" value="F:oxidoreductase activity"/>
    <property type="evidence" value="ECO:0007669"/>
    <property type="project" value="UniProtKB-KW"/>
</dbReference>
<comment type="caution">
    <text evidence="3">The sequence shown here is derived from an EMBL/GenBank/DDBJ whole genome shotgun (WGS) entry which is preliminary data.</text>
</comment>
<proteinExistence type="predicted"/>
<dbReference type="Gene3D" id="3.40.50.410">
    <property type="entry name" value="von Willebrand factor, type A domain"/>
    <property type="match status" value="1"/>
</dbReference>
<accession>A0ABU1IQI9</accession>
<dbReference type="Pfam" id="PF00092">
    <property type="entry name" value="VWA"/>
    <property type="match status" value="1"/>
</dbReference>
<name>A0ABU1IQI9_9BACL</name>
<evidence type="ECO:0000256" key="1">
    <source>
        <dbReference type="SAM" id="MobiDB-lite"/>
    </source>
</evidence>
<dbReference type="SUPFAM" id="SSF53300">
    <property type="entry name" value="vWA-like"/>
    <property type="match status" value="1"/>
</dbReference>
<dbReference type="PROSITE" id="PS51257">
    <property type="entry name" value="PROKAR_LIPOPROTEIN"/>
    <property type="match status" value="1"/>
</dbReference>
<dbReference type="PROSITE" id="PS50234">
    <property type="entry name" value="VWFA"/>
    <property type="match status" value="1"/>
</dbReference>
<organism evidence="3 4">
    <name type="scientific">Desmospora profundinema</name>
    <dbReference type="NCBI Taxonomy" id="1571184"/>
    <lineage>
        <taxon>Bacteria</taxon>
        <taxon>Bacillati</taxon>
        <taxon>Bacillota</taxon>
        <taxon>Bacilli</taxon>
        <taxon>Bacillales</taxon>
        <taxon>Thermoactinomycetaceae</taxon>
        <taxon>Desmospora</taxon>
    </lineage>
</organism>
<dbReference type="Proteomes" id="UP001185012">
    <property type="component" value="Unassembled WGS sequence"/>
</dbReference>
<keyword evidence="3" id="KW-0560">Oxidoreductase</keyword>
<dbReference type="RefSeq" id="WP_309867825.1">
    <property type="nucleotide sequence ID" value="NZ_JAVDQG010000007.1"/>
</dbReference>
<evidence type="ECO:0000313" key="3">
    <source>
        <dbReference type="EMBL" id="MDR6227067.1"/>
    </source>
</evidence>
<dbReference type="InterPro" id="IPR002035">
    <property type="entry name" value="VWF_A"/>
</dbReference>
<reference evidence="3 4" key="1">
    <citation type="submission" date="2023-07" db="EMBL/GenBank/DDBJ databases">
        <title>Genomic Encyclopedia of Type Strains, Phase IV (KMG-IV): sequencing the most valuable type-strain genomes for metagenomic binning, comparative biology and taxonomic classification.</title>
        <authorList>
            <person name="Goeker M."/>
        </authorList>
    </citation>
    <scope>NUCLEOTIDE SEQUENCE [LARGE SCALE GENOMIC DNA]</scope>
    <source>
        <strain evidence="3 4">DSM 45903</strain>
    </source>
</reference>
<dbReference type="EC" id="1.4.99.-" evidence="3"/>
<evidence type="ECO:0000259" key="2">
    <source>
        <dbReference type="PROSITE" id="PS50234"/>
    </source>
</evidence>
<evidence type="ECO:0000313" key="4">
    <source>
        <dbReference type="Proteomes" id="UP001185012"/>
    </source>
</evidence>
<protein>
    <submittedName>
        <fullName evidence="3">D-amino-acid dehydrogenase/Ca-activated chloride channel family protein</fullName>
        <ecNumber evidence="3">1.4.99.-</ecNumber>
    </submittedName>
</protein>
<dbReference type="SMART" id="SM00327">
    <property type="entry name" value="VWA"/>
    <property type="match status" value="1"/>
</dbReference>
<feature type="region of interest" description="Disordered" evidence="1">
    <location>
        <begin position="23"/>
        <end position="43"/>
    </location>
</feature>
<keyword evidence="4" id="KW-1185">Reference proteome</keyword>
<feature type="compositionally biased region" description="Basic and acidic residues" evidence="1">
    <location>
        <begin position="34"/>
        <end position="43"/>
    </location>
</feature>